<organism evidence="2 3">
    <name type="scientific">Phocaeicola sartorii</name>
    <dbReference type="NCBI Taxonomy" id="671267"/>
    <lineage>
        <taxon>Bacteria</taxon>
        <taxon>Pseudomonadati</taxon>
        <taxon>Bacteroidota</taxon>
        <taxon>Bacteroidia</taxon>
        <taxon>Bacteroidales</taxon>
        <taxon>Bacteroidaceae</taxon>
        <taxon>Phocaeicola</taxon>
    </lineage>
</organism>
<dbReference type="PATRIC" id="fig|1235788.3.peg.1050"/>
<dbReference type="SUPFAM" id="SSF52833">
    <property type="entry name" value="Thioredoxin-like"/>
    <property type="match status" value="1"/>
</dbReference>
<dbReference type="Pfam" id="PF13192">
    <property type="entry name" value="Thioredoxin_3"/>
    <property type="match status" value="1"/>
</dbReference>
<sequence>MGTKKENKKGFWASLFSSKPCSCGDNLMIEYAGKPAASCCDEDKAATTKTDMKEVSILGPGCAKCKATYQAVEKVINENNLAVKLTKIEDIIEIMSYNVMGTPVVVVDGIVKIKGHVPSESEIKQILGI</sequence>
<keyword evidence="3" id="KW-1185">Reference proteome</keyword>
<dbReference type="Proteomes" id="UP000014200">
    <property type="component" value="Unassembled WGS sequence"/>
</dbReference>
<reference evidence="2 3" key="1">
    <citation type="submission" date="2013-04" db="EMBL/GenBank/DDBJ databases">
        <title>The Genome Sequence of Bacteroides massiliensis dnLKV3.</title>
        <authorList>
            <consortium name="The Broad Institute Genomics Platform"/>
            <consortium name="The Broad Institute Genome Sequencing Center for Infectious Disease"/>
            <person name="Earl A."/>
            <person name="Xavier R."/>
            <person name="Kuhn K."/>
            <person name="Stappenbeck T."/>
            <person name="Walker B."/>
            <person name="Young S."/>
            <person name="Zeng Q."/>
            <person name="Gargeya S."/>
            <person name="Fitzgerald M."/>
            <person name="Haas B."/>
            <person name="Abouelleil A."/>
            <person name="Allen A.W."/>
            <person name="Alvarado L."/>
            <person name="Arachchi H.M."/>
            <person name="Berlin A.M."/>
            <person name="Chapman S.B."/>
            <person name="Gainer-Dewar J."/>
            <person name="Goldberg J."/>
            <person name="Griggs A."/>
            <person name="Gujja S."/>
            <person name="Hansen M."/>
            <person name="Howarth C."/>
            <person name="Imamovic A."/>
            <person name="Ireland A."/>
            <person name="Larimer J."/>
            <person name="McCowan C."/>
            <person name="Murphy C."/>
            <person name="Pearson M."/>
            <person name="Poon T.W."/>
            <person name="Priest M."/>
            <person name="Roberts A."/>
            <person name="Saif S."/>
            <person name="Shea T."/>
            <person name="Sisk P."/>
            <person name="Sykes S."/>
            <person name="Wortman J."/>
            <person name="Nusbaum C."/>
            <person name="Birren B."/>
        </authorList>
    </citation>
    <scope>NUCLEOTIDE SEQUENCE [LARGE SCALE GENOMIC DNA]</scope>
    <source>
        <strain evidence="3">dnLKV3</strain>
    </source>
</reference>
<dbReference type="Gene3D" id="3.40.30.10">
    <property type="entry name" value="Glutaredoxin"/>
    <property type="match status" value="1"/>
</dbReference>
<gene>
    <name evidence="2" type="ORF">C802_01032</name>
</gene>
<dbReference type="STRING" id="1235788.C802_01032"/>
<name>R9IBY8_9BACT</name>
<dbReference type="AlphaFoldDB" id="R9IBY8"/>
<comment type="caution">
    <text evidence="2">The sequence shown here is derived from an EMBL/GenBank/DDBJ whole genome shotgun (WGS) entry which is preliminary data.</text>
</comment>
<dbReference type="InterPro" id="IPR005243">
    <property type="entry name" value="THIRX-like_proc"/>
</dbReference>
<dbReference type="InterPro" id="IPR036249">
    <property type="entry name" value="Thioredoxin-like_sf"/>
</dbReference>
<dbReference type="PANTHER" id="PTHR36450:SF1">
    <property type="entry name" value="THIOREDOXIN"/>
    <property type="match status" value="1"/>
</dbReference>
<proteinExistence type="predicted"/>
<evidence type="ECO:0000259" key="1">
    <source>
        <dbReference type="Pfam" id="PF13192"/>
    </source>
</evidence>
<feature type="domain" description="Thioredoxin-like fold" evidence="1">
    <location>
        <begin position="54"/>
        <end position="127"/>
    </location>
</feature>
<evidence type="ECO:0000313" key="3">
    <source>
        <dbReference type="Proteomes" id="UP000014200"/>
    </source>
</evidence>
<dbReference type="InterPro" id="IPR012336">
    <property type="entry name" value="Thioredoxin-like_fold"/>
</dbReference>
<dbReference type="NCBIfam" id="TIGR00412">
    <property type="entry name" value="redox_disulf_2"/>
    <property type="match status" value="1"/>
</dbReference>
<protein>
    <submittedName>
        <fullName evidence="2">Redox-active disulfide protein 2</fullName>
    </submittedName>
</protein>
<dbReference type="EMBL" id="ASSP01000006">
    <property type="protein sequence ID" value="EOS15015.1"/>
    <property type="molecule type" value="Genomic_DNA"/>
</dbReference>
<evidence type="ECO:0000313" key="2">
    <source>
        <dbReference type="EMBL" id="EOS15015.1"/>
    </source>
</evidence>
<dbReference type="OrthoDB" id="9800630at2"/>
<accession>R9IBY8</accession>
<dbReference type="HOGENOM" id="CLU_1925545_0_0_10"/>
<dbReference type="PANTHER" id="PTHR36450">
    <property type="entry name" value="THIOREDOXIN"/>
    <property type="match status" value="1"/>
</dbReference>